<comment type="catalytic activity">
    <reaction evidence="1">
        <text>Hydrolysis of terminal non-reducing beta-D-galactose residues in beta-D-galactosides.</text>
        <dbReference type="EC" id="3.2.1.23"/>
    </reaction>
</comment>
<dbReference type="Gene3D" id="2.60.40.10">
    <property type="entry name" value="Immunoglobulins"/>
    <property type="match status" value="2"/>
</dbReference>
<dbReference type="InterPro" id="IPR006103">
    <property type="entry name" value="Glyco_hydro_2_cat"/>
</dbReference>
<dbReference type="Pfam" id="PF16353">
    <property type="entry name" value="LacZ_4"/>
    <property type="match status" value="1"/>
</dbReference>
<dbReference type="InterPro" id="IPR014718">
    <property type="entry name" value="GH-type_carb-bd"/>
</dbReference>
<dbReference type="SUPFAM" id="SSF49303">
    <property type="entry name" value="beta-Galactosidase/glucuronidase domain"/>
    <property type="match status" value="2"/>
</dbReference>
<dbReference type="InterPro" id="IPR050347">
    <property type="entry name" value="Bact_Beta-galactosidase"/>
</dbReference>
<keyword evidence="5" id="KW-0326">Glycosidase</keyword>
<dbReference type="Proteomes" id="UP000285317">
    <property type="component" value="Chromosome"/>
</dbReference>
<dbReference type="InterPro" id="IPR008979">
    <property type="entry name" value="Galactose-bd-like_sf"/>
</dbReference>
<evidence type="ECO:0000256" key="2">
    <source>
        <dbReference type="ARBA" id="ARBA00007401"/>
    </source>
</evidence>
<keyword evidence="4" id="KW-0378">Hydrolase</keyword>
<protein>
    <recommendedName>
        <fullName evidence="3">beta-galactosidase</fullName>
        <ecNumber evidence="3">3.2.1.23</ecNumber>
    </recommendedName>
    <alternativeName>
        <fullName evidence="6">Lactase</fullName>
    </alternativeName>
</protein>
<dbReference type="InterPro" id="IPR017853">
    <property type="entry name" value="GH"/>
</dbReference>
<dbReference type="KEGG" id="rfs:C1I64_18985"/>
<accession>A0A3T0T5L5</accession>
<dbReference type="InterPro" id="IPR013783">
    <property type="entry name" value="Ig-like_fold"/>
</dbReference>
<evidence type="ECO:0000259" key="7">
    <source>
        <dbReference type="SMART" id="SM01038"/>
    </source>
</evidence>
<evidence type="ECO:0000256" key="5">
    <source>
        <dbReference type="ARBA" id="ARBA00023295"/>
    </source>
</evidence>
<dbReference type="PANTHER" id="PTHR46323:SF2">
    <property type="entry name" value="BETA-GALACTOSIDASE"/>
    <property type="match status" value="1"/>
</dbReference>
<dbReference type="Gene3D" id="2.70.98.10">
    <property type="match status" value="1"/>
</dbReference>
<dbReference type="RefSeq" id="WP_127888289.1">
    <property type="nucleotide sequence ID" value="NZ_CP028137.1"/>
</dbReference>
<dbReference type="Gene3D" id="3.20.20.80">
    <property type="entry name" value="Glycosidases"/>
    <property type="match status" value="1"/>
</dbReference>
<name>A0A3T0T5L5_9MICO</name>
<dbReference type="SUPFAM" id="SSF49785">
    <property type="entry name" value="Galactose-binding domain-like"/>
    <property type="match status" value="1"/>
</dbReference>
<dbReference type="EMBL" id="CP028137">
    <property type="protein sequence ID" value="AZZ53908.1"/>
    <property type="molecule type" value="Genomic_DNA"/>
</dbReference>
<dbReference type="SUPFAM" id="SSF74650">
    <property type="entry name" value="Galactose mutarotase-like"/>
    <property type="match status" value="1"/>
</dbReference>
<dbReference type="SMART" id="SM01038">
    <property type="entry name" value="Bgal_small_N"/>
    <property type="match status" value="1"/>
</dbReference>
<dbReference type="GO" id="GO:0030246">
    <property type="term" value="F:carbohydrate binding"/>
    <property type="evidence" value="ECO:0007669"/>
    <property type="project" value="InterPro"/>
</dbReference>
<feature type="domain" description="Beta galactosidase small chain/" evidence="7">
    <location>
        <begin position="699"/>
        <end position="969"/>
    </location>
</feature>
<dbReference type="GO" id="GO:0004565">
    <property type="term" value="F:beta-galactosidase activity"/>
    <property type="evidence" value="ECO:0007669"/>
    <property type="project" value="UniProtKB-EC"/>
</dbReference>
<dbReference type="Gene3D" id="2.60.120.260">
    <property type="entry name" value="Galactose-binding domain-like"/>
    <property type="match status" value="1"/>
</dbReference>
<evidence type="ECO:0000313" key="9">
    <source>
        <dbReference type="Proteomes" id="UP000285317"/>
    </source>
</evidence>
<organism evidence="8 9">
    <name type="scientific">Rathayibacter festucae DSM 15932</name>
    <dbReference type="NCBI Taxonomy" id="1328866"/>
    <lineage>
        <taxon>Bacteria</taxon>
        <taxon>Bacillati</taxon>
        <taxon>Actinomycetota</taxon>
        <taxon>Actinomycetes</taxon>
        <taxon>Micrococcales</taxon>
        <taxon>Microbacteriaceae</taxon>
        <taxon>Rathayibacter</taxon>
    </lineage>
</organism>
<dbReference type="Pfam" id="PF02929">
    <property type="entry name" value="Bgal_small_N"/>
    <property type="match status" value="1"/>
</dbReference>
<dbReference type="AlphaFoldDB" id="A0A3T0T5L5"/>
<evidence type="ECO:0000256" key="6">
    <source>
        <dbReference type="ARBA" id="ARBA00032230"/>
    </source>
</evidence>
<evidence type="ECO:0000256" key="1">
    <source>
        <dbReference type="ARBA" id="ARBA00001412"/>
    </source>
</evidence>
<dbReference type="InterPro" id="IPR004199">
    <property type="entry name" value="B-gal_small/dom_5"/>
</dbReference>
<dbReference type="InterPro" id="IPR006104">
    <property type="entry name" value="Glyco_hydro_2_N"/>
</dbReference>
<dbReference type="PRINTS" id="PR00132">
    <property type="entry name" value="GLHYDRLASE2"/>
</dbReference>
<dbReference type="Pfam" id="PF02837">
    <property type="entry name" value="Glyco_hydro_2_N"/>
    <property type="match status" value="1"/>
</dbReference>
<dbReference type="SUPFAM" id="SSF51445">
    <property type="entry name" value="(Trans)glycosidases"/>
    <property type="match status" value="1"/>
</dbReference>
<reference evidence="8 9" key="1">
    <citation type="submission" date="2018-03" db="EMBL/GenBank/DDBJ databases">
        <title>Bacteriophage NCPPB3778 and a type I-E CRISPR drive the evolution of the US Biological Select Agent, Rathayibacter toxicus.</title>
        <authorList>
            <person name="Davis E.W.II."/>
            <person name="Tabima J.F."/>
            <person name="Weisberg A.J."/>
            <person name="Dantas Lopes L."/>
            <person name="Wiseman M.S."/>
            <person name="Wiseman M.S."/>
            <person name="Pupko T."/>
            <person name="Belcher M.S."/>
            <person name="Sechler A.J."/>
            <person name="Tancos M.A."/>
            <person name="Schroeder B.K."/>
            <person name="Murray T.D."/>
            <person name="Luster D.G."/>
            <person name="Schneider W.L."/>
            <person name="Rogers E."/>
            <person name="Andreote F.D."/>
            <person name="Grunwald N.J."/>
            <person name="Putnam M.L."/>
            <person name="Chang J.H."/>
        </authorList>
    </citation>
    <scope>NUCLEOTIDE SEQUENCE [LARGE SCALE GENOMIC DNA]</scope>
    <source>
        <strain evidence="8 9">DSM 15932</strain>
    </source>
</reference>
<dbReference type="GO" id="GO:0005990">
    <property type="term" value="P:lactose catabolic process"/>
    <property type="evidence" value="ECO:0007669"/>
    <property type="project" value="TreeGrafter"/>
</dbReference>
<evidence type="ECO:0000256" key="4">
    <source>
        <dbReference type="ARBA" id="ARBA00022801"/>
    </source>
</evidence>
<dbReference type="EC" id="3.2.1.23" evidence="3"/>
<proteinExistence type="inferred from homology"/>
<dbReference type="InterPro" id="IPR011013">
    <property type="entry name" value="Gal_mutarotase_sf_dom"/>
</dbReference>
<dbReference type="InterPro" id="IPR006101">
    <property type="entry name" value="Glyco_hydro_2"/>
</dbReference>
<evidence type="ECO:0000313" key="8">
    <source>
        <dbReference type="EMBL" id="AZZ53908.1"/>
    </source>
</evidence>
<dbReference type="InterPro" id="IPR036156">
    <property type="entry name" value="Beta-gal/glucu_dom_sf"/>
</dbReference>
<gene>
    <name evidence="8" type="ORF">C1I64_18985</name>
</gene>
<dbReference type="PANTHER" id="PTHR46323">
    <property type="entry name" value="BETA-GALACTOSIDASE"/>
    <property type="match status" value="1"/>
</dbReference>
<dbReference type="GO" id="GO:0009341">
    <property type="term" value="C:beta-galactosidase complex"/>
    <property type="evidence" value="ECO:0007669"/>
    <property type="project" value="InterPro"/>
</dbReference>
<evidence type="ECO:0000256" key="3">
    <source>
        <dbReference type="ARBA" id="ARBA00012756"/>
    </source>
</evidence>
<dbReference type="Pfam" id="PF02836">
    <property type="entry name" value="Glyco_hydro_2_C"/>
    <property type="match status" value="1"/>
</dbReference>
<dbReference type="InterPro" id="IPR032312">
    <property type="entry name" value="LacZ_4"/>
</dbReference>
<sequence length="971" mass="106790">MHKWHLAEEAYWEDPRPGEGRRRPRADVLSDAPRLRLDGDWRFRLAPTAHGTGPGFADPLLDDADWDLLRIPSHWVLEGHGDPLYTNTAFPFPLDPPHLPEENPTGDHRLRFELPAGWPEGGRTVLRFQGVDSCGAAWLNGEPLGWSTGSRLPFEFDVTVPLRRGENLLAVRVQRWSAGSYLEDQDMWWLPGIFREVELLWRPDGAADDVLVTADYEDGTGTLLVRALDEAGGELPGVVRLPELGLEAPAGESVRQPVEPWSAESPRLYRGTLEVAGERIELAVGFRTVRIRDGVFTVNGAPVRLRGVNRHEHDPDRGRALDEATMRRDIELMKRANVTAVRTSHYPPHPAFLRLCDELGLWVLEECDIETHGFIYAGWQGNPPTDPQWRDALVDRISRMVARDRSHPSIVIWSLANESMVGESFDVLERVVRRLDPSRPIHYERDPSFRNSDFSSAMYPALEELEAIAERREPTPEGVVPGSPDDARRRRLPFVLCEYGHAMGNGPGSLDEYQRILESSERMAGGFVWEWIDHGFRATAADGSEHFRHGGDIDFQPNGGSYCIDGLLFPDRTPSPGLASLKRAIAPVAIDVAEGAIAIRSRQDVVDTAALRWRWRIEDDGALLAEGLLDVPAVPARGSVVVPFTAPVAGVLTVSAELAEAAPWAPAGHEVAWGQRLDVPPSAERRSSARVDDEEGMLRLGDALLDPRTGRLVSLGGVPVDGPLVDLWRAPTENDRGQGTLNALAASWSAVGLDRVLHRTVSVERDEHSITVTTRSGPATQTLAALSRLVWTAEEGALHLAARFAFTGAWQDTPHGHHSVTPPRLGLRLTLPGGYADADWLGRGPGESYADTVDAVRFGRFAASIDALQTPYVVPQENGNHVGTRRLTLTGPGLPPLVVTGDGFDFTARRWTSEALAAAAHPHELRDSGHVVLDLDVRQQGVGSASCGPALPERYRIPLEDASLELTFRLG</sequence>
<comment type="similarity">
    <text evidence="2">Belongs to the glycosyl hydrolase 2 family.</text>
</comment>